<dbReference type="OrthoDB" id="10014409at2759"/>
<keyword evidence="3" id="KW-1185">Reference proteome</keyword>
<dbReference type="Pfam" id="PF00078">
    <property type="entry name" value="RVT_1"/>
    <property type="match status" value="1"/>
</dbReference>
<sequence>MFASKFKVQPLQVDPMWRGNNYSKFLPNPGSVQIQFSASEVTDIVTKMKRGKSPGYDDVSIEHILYGGRLLHEKLCGLYNLCIRYSYLPHNLMRTIVVPIVKSKTGDLGSASNYRPISLGTVIGKILERLVQPKLLKNVVIDDAQFGFRPGLSTDSAIVSLKHTIQYYTKRDTSIYACFLDLSRAFDLVNYDILWEKLFQSQVPNEIVGLLRHWYGNQTNAVKWGDATSNFYKLDCGVRQGGITSPDLFNNYVNNLIEELRETKIGCHINGVCLNSLSYADDMVILSPSIKGLRKLLSVCEHYANVHGLKYNVDKTEMLIFKACKGPDRTPGIILNGKAVRVVQKFKYLGHVLTEHLKDDSDIERERRALSIRCNMLARRFGKCSKEVKITLFNAFCQCFYTCQLWTIFFKKSYSAIRVQYNDAFRILMGLPRYCSASTMFAESGVPDFYCIVSCIVSTLRFLVIGMIKALKD</sequence>
<dbReference type="AlphaFoldDB" id="A0A8S4RD48"/>
<evidence type="ECO:0000259" key="1">
    <source>
        <dbReference type="PROSITE" id="PS50878"/>
    </source>
</evidence>
<gene>
    <name evidence="2" type="primary">jg13206</name>
    <name evidence="2" type="ORF">PAEG_LOCUS12530</name>
</gene>
<dbReference type="Gene3D" id="3.30.70.270">
    <property type="match status" value="1"/>
</dbReference>
<dbReference type="InterPro" id="IPR000477">
    <property type="entry name" value="RT_dom"/>
</dbReference>
<accession>A0A8S4RD48</accession>
<dbReference type="EMBL" id="CAKXAJ010025084">
    <property type="protein sequence ID" value="CAH2234782.1"/>
    <property type="molecule type" value="Genomic_DNA"/>
</dbReference>
<evidence type="ECO:0000313" key="3">
    <source>
        <dbReference type="Proteomes" id="UP000838756"/>
    </source>
</evidence>
<dbReference type="InterPro" id="IPR043502">
    <property type="entry name" value="DNA/RNA_pol_sf"/>
</dbReference>
<dbReference type="GO" id="GO:0071897">
    <property type="term" value="P:DNA biosynthetic process"/>
    <property type="evidence" value="ECO:0007669"/>
    <property type="project" value="UniProtKB-ARBA"/>
</dbReference>
<dbReference type="PANTHER" id="PTHR47027">
    <property type="entry name" value="REVERSE TRANSCRIPTASE DOMAIN-CONTAINING PROTEIN"/>
    <property type="match status" value="1"/>
</dbReference>
<proteinExistence type="predicted"/>
<dbReference type="CDD" id="cd01650">
    <property type="entry name" value="RT_nLTR_like"/>
    <property type="match status" value="1"/>
</dbReference>
<feature type="domain" description="Reverse transcriptase" evidence="1">
    <location>
        <begin position="81"/>
        <end position="353"/>
    </location>
</feature>
<reference evidence="2" key="1">
    <citation type="submission" date="2022-03" db="EMBL/GenBank/DDBJ databases">
        <authorList>
            <person name="Lindestad O."/>
        </authorList>
    </citation>
    <scope>NUCLEOTIDE SEQUENCE</scope>
</reference>
<dbReference type="Proteomes" id="UP000838756">
    <property type="component" value="Unassembled WGS sequence"/>
</dbReference>
<name>A0A8S4RD48_9NEOP</name>
<dbReference type="PANTHER" id="PTHR47027:SF30">
    <property type="entry name" value="THAP-TYPE DOMAIN-CONTAINING PROTEIN"/>
    <property type="match status" value="1"/>
</dbReference>
<dbReference type="PROSITE" id="PS50878">
    <property type="entry name" value="RT_POL"/>
    <property type="match status" value="1"/>
</dbReference>
<evidence type="ECO:0000313" key="2">
    <source>
        <dbReference type="EMBL" id="CAH2234782.1"/>
    </source>
</evidence>
<organism evidence="2 3">
    <name type="scientific">Pararge aegeria aegeria</name>
    <dbReference type="NCBI Taxonomy" id="348720"/>
    <lineage>
        <taxon>Eukaryota</taxon>
        <taxon>Metazoa</taxon>
        <taxon>Ecdysozoa</taxon>
        <taxon>Arthropoda</taxon>
        <taxon>Hexapoda</taxon>
        <taxon>Insecta</taxon>
        <taxon>Pterygota</taxon>
        <taxon>Neoptera</taxon>
        <taxon>Endopterygota</taxon>
        <taxon>Lepidoptera</taxon>
        <taxon>Glossata</taxon>
        <taxon>Ditrysia</taxon>
        <taxon>Papilionoidea</taxon>
        <taxon>Nymphalidae</taxon>
        <taxon>Satyrinae</taxon>
        <taxon>Satyrini</taxon>
        <taxon>Parargina</taxon>
        <taxon>Pararge</taxon>
    </lineage>
</organism>
<protein>
    <submittedName>
        <fullName evidence="2">Jg13206 protein</fullName>
    </submittedName>
</protein>
<dbReference type="SUPFAM" id="SSF56672">
    <property type="entry name" value="DNA/RNA polymerases"/>
    <property type="match status" value="1"/>
</dbReference>
<comment type="caution">
    <text evidence="2">The sequence shown here is derived from an EMBL/GenBank/DDBJ whole genome shotgun (WGS) entry which is preliminary data.</text>
</comment>
<dbReference type="InterPro" id="IPR043128">
    <property type="entry name" value="Rev_trsase/Diguanyl_cyclase"/>
</dbReference>